<evidence type="ECO:0000259" key="3">
    <source>
        <dbReference type="Pfam" id="PF10988"/>
    </source>
</evidence>
<dbReference type="Proteomes" id="UP001500738">
    <property type="component" value="Unassembled WGS sequence"/>
</dbReference>
<comment type="caution">
    <text evidence="4">The sequence shown here is derived from an EMBL/GenBank/DDBJ whole genome shotgun (WGS) entry which is preliminary data.</text>
</comment>
<dbReference type="Pfam" id="PF10988">
    <property type="entry name" value="DUF2807"/>
    <property type="match status" value="1"/>
</dbReference>
<dbReference type="Gene3D" id="2.160.20.120">
    <property type="match status" value="1"/>
</dbReference>
<organism evidence="4 5">
    <name type="scientific">Sphingopyxis soli</name>
    <dbReference type="NCBI Taxonomy" id="592051"/>
    <lineage>
        <taxon>Bacteria</taxon>
        <taxon>Pseudomonadati</taxon>
        <taxon>Pseudomonadota</taxon>
        <taxon>Alphaproteobacteria</taxon>
        <taxon>Sphingomonadales</taxon>
        <taxon>Sphingomonadaceae</taxon>
        <taxon>Sphingopyxis</taxon>
    </lineage>
</organism>
<accession>A0ABP3XD91</accession>
<evidence type="ECO:0000313" key="5">
    <source>
        <dbReference type="Proteomes" id="UP001500738"/>
    </source>
</evidence>
<gene>
    <name evidence="4" type="ORF">GCM10009115_14800</name>
</gene>
<feature type="domain" description="Putative auto-transporter adhesin head GIN" evidence="3">
    <location>
        <begin position="50"/>
        <end position="234"/>
    </location>
</feature>
<dbReference type="EMBL" id="BAAAFE010000007">
    <property type="protein sequence ID" value="GAA0863604.1"/>
    <property type="molecule type" value="Genomic_DNA"/>
</dbReference>
<feature type="signal peptide" evidence="2">
    <location>
        <begin position="1"/>
        <end position="21"/>
    </location>
</feature>
<dbReference type="InterPro" id="IPR021255">
    <property type="entry name" value="DUF2807"/>
</dbReference>
<dbReference type="PROSITE" id="PS51257">
    <property type="entry name" value="PROKAR_LIPOPROTEIN"/>
    <property type="match status" value="1"/>
</dbReference>
<protein>
    <submittedName>
        <fullName evidence="4">Head GIN domain-containing protein</fullName>
    </submittedName>
</protein>
<reference evidence="5" key="1">
    <citation type="journal article" date="2019" name="Int. J. Syst. Evol. Microbiol.">
        <title>The Global Catalogue of Microorganisms (GCM) 10K type strain sequencing project: providing services to taxonomists for standard genome sequencing and annotation.</title>
        <authorList>
            <consortium name="The Broad Institute Genomics Platform"/>
            <consortium name="The Broad Institute Genome Sequencing Center for Infectious Disease"/>
            <person name="Wu L."/>
            <person name="Ma J."/>
        </authorList>
    </citation>
    <scope>NUCLEOTIDE SEQUENCE [LARGE SCALE GENOMIC DNA]</scope>
    <source>
        <strain evidence="5">JCM 15910</strain>
    </source>
</reference>
<proteinExistence type="predicted"/>
<feature type="region of interest" description="Disordered" evidence="1">
    <location>
        <begin position="22"/>
        <end position="43"/>
    </location>
</feature>
<name>A0ABP3XD91_9SPHN</name>
<keyword evidence="2" id="KW-0732">Signal</keyword>
<evidence type="ECO:0000313" key="4">
    <source>
        <dbReference type="EMBL" id="GAA0863604.1"/>
    </source>
</evidence>
<evidence type="ECO:0000256" key="1">
    <source>
        <dbReference type="SAM" id="MobiDB-lite"/>
    </source>
</evidence>
<feature type="compositionally biased region" description="Basic and acidic residues" evidence="1">
    <location>
        <begin position="22"/>
        <end position="35"/>
    </location>
</feature>
<evidence type="ECO:0000256" key="2">
    <source>
        <dbReference type="SAM" id="SignalP"/>
    </source>
</evidence>
<dbReference type="RefSeq" id="WP_215353454.1">
    <property type="nucleotide sequence ID" value="NZ_BAAAFE010000007.1"/>
</dbReference>
<feature type="chain" id="PRO_5047239956" evidence="2">
    <location>
        <begin position="22"/>
        <end position="250"/>
    </location>
</feature>
<keyword evidence="5" id="KW-1185">Reference proteome</keyword>
<sequence length="250" mass="25022">MRNRMMAVLPLALAMATTACSHEGKGAQDGGKRTVDPGPGTTQSYDLKGFTGVKVAGPDDVTIRRGEAFAITAKGPKAIVDELEIELDGDTLSIGRKKSGFSFSHRDDDGVRIEVTMPKLVAARLTGSGSIDADAIDGDAVEAIVTGSGDLKAAKLTGKSAKLSISGSGDIEIGGGNVASGEYSVTGSGSIDAEKLAAQTINASIAGSGDIDAQATGKADINILGSGDANISGGANCTTRAMGSGTATCR</sequence>